<evidence type="ECO:0000313" key="10">
    <source>
        <dbReference type="Proteomes" id="UP000188726"/>
    </source>
</evidence>
<evidence type="ECO:0000256" key="1">
    <source>
        <dbReference type="ARBA" id="ARBA00004651"/>
    </source>
</evidence>
<dbReference type="GO" id="GO:0016682">
    <property type="term" value="F:oxidoreductase activity, acting on diphenols and related substances as donors, oxygen as acceptor"/>
    <property type="evidence" value="ECO:0007669"/>
    <property type="project" value="TreeGrafter"/>
</dbReference>
<dbReference type="Proteomes" id="UP000188726">
    <property type="component" value="Unassembled WGS sequence"/>
</dbReference>
<dbReference type="Pfam" id="PF02322">
    <property type="entry name" value="Cyt_bd_oxida_II"/>
    <property type="match status" value="1"/>
</dbReference>
<proteinExistence type="inferred from homology"/>
<dbReference type="GO" id="GO:0005886">
    <property type="term" value="C:plasma membrane"/>
    <property type="evidence" value="ECO:0007669"/>
    <property type="project" value="UniProtKB-SubCell"/>
</dbReference>
<dbReference type="GO" id="GO:0019646">
    <property type="term" value="P:aerobic electron transport chain"/>
    <property type="evidence" value="ECO:0007669"/>
    <property type="project" value="TreeGrafter"/>
</dbReference>
<evidence type="ECO:0000313" key="8">
    <source>
        <dbReference type="EMBL" id="OOE41095.1"/>
    </source>
</evidence>
<dbReference type="Proteomes" id="UP000189021">
    <property type="component" value="Unassembled WGS sequence"/>
</dbReference>
<evidence type="ECO:0000256" key="6">
    <source>
        <dbReference type="ARBA" id="ARBA00023136"/>
    </source>
</evidence>
<feature type="transmembrane region" description="Helical" evidence="7">
    <location>
        <begin position="252"/>
        <end position="277"/>
    </location>
</feature>
<evidence type="ECO:0000313" key="9">
    <source>
        <dbReference type="EMBL" id="OOE46125.1"/>
    </source>
</evidence>
<evidence type="ECO:0000256" key="4">
    <source>
        <dbReference type="ARBA" id="ARBA00022692"/>
    </source>
</evidence>
<evidence type="ECO:0000256" key="3">
    <source>
        <dbReference type="ARBA" id="ARBA00022475"/>
    </source>
</evidence>
<protein>
    <submittedName>
        <fullName evidence="8">Cytochrome d ubiquinol oxidase subunit II</fullName>
    </submittedName>
</protein>
<comment type="caution">
    <text evidence="8">The sequence shown here is derived from an EMBL/GenBank/DDBJ whole genome shotgun (WGS) entry which is preliminary data.</text>
</comment>
<comment type="similarity">
    <text evidence="2">Belongs to the cytochrome ubiquinol oxidase subunit 2 family.</text>
</comment>
<feature type="transmembrane region" description="Helical" evidence="7">
    <location>
        <begin position="57"/>
        <end position="78"/>
    </location>
</feature>
<evidence type="ECO:0000256" key="7">
    <source>
        <dbReference type="SAM" id="Phobius"/>
    </source>
</evidence>
<dbReference type="EMBL" id="MUEO01000003">
    <property type="protein sequence ID" value="OOE46125.1"/>
    <property type="molecule type" value="Genomic_DNA"/>
</dbReference>
<dbReference type="GeneID" id="89608854"/>
<feature type="transmembrane region" description="Helical" evidence="7">
    <location>
        <begin position="221"/>
        <end position="240"/>
    </location>
</feature>
<feature type="transmembrane region" description="Helical" evidence="7">
    <location>
        <begin position="148"/>
        <end position="172"/>
    </location>
</feature>
<dbReference type="AlphaFoldDB" id="A0AB36K0M5"/>
<evidence type="ECO:0000256" key="5">
    <source>
        <dbReference type="ARBA" id="ARBA00022989"/>
    </source>
</evidence>
<dbReference type="GO" id="GO:0009055">
    <property type="term" value="F:electron transfer activity"/>
    <property type="evidence" value="ECO:0007669"/>
    <property type="project" value="TreeGrafter"/>
</dbReference>
<feature type="transmembrane region" description="Helical" evidence="7">
    <location>
        <begin position="297"/>
        <end position="319"/>
    </location>
</feature>
<dbReference type="PANTHER" id="PTHR43141">
    <property type="entry name" value="CYTOCHROME BD2 SUBUNIT II"/>
    <property type="match status" value="1"/>
</dbReference>
<dbReference type="InterPro" id="IPR003317">
    <property type="entry name" value="Cyt-d_oxidase_su2"/>
</dbReference>
<feature type="transmembrane region" description="Helical" evidence="7">
    <location>
        <begin position="192"/>
        <end position="209"/>
    </location>
</feature>
<keyword evidence="4 7" id="KW-0812">Transmembrane</keyword>
<reference evidence="10 11" key="1">
    <citation type="journal article" date="2017" name="Genome Announc.">
        <title>Draft Genome Sequences of Salinivibrio proteolyticus, Salinivibrio sharmensis, Salinivibrio siamensis, Salinivibrio costicola subsp. alcaliphilus, Salinivibrio costicola subsp. vallismortis, and 29 New Isolates Belonging to the Genus Salinivibrio.</title>
        <authorList>
            <person name="Lopez-Hermoso C."/>
            <person name="de la Haba R.R."/>
            <person name="Sanchez-Porro C."/>
            <person name="Bayliss S.C."/>
            <person name="Feil E.J."/>
            <person name="Ventosa A."/>
        </authorList>
    </citation>
    <scope>NUCLEOTIDE SEQUENCE [LARGE SCALE GENOMIC DNA]</scope>
    <source>
        <strain evidence="8 11">AL184</strain>
        <strain evidence="9 10">IC202</strain>
    </source>
</reference>
<keyword evidence="5 7" id="KW-1133">Transmembrane helix</keyword>
<dbReference type="EMBL" id="MUEK01000002">
    <property type="protein sequence ID" value="OOE41095.1"/>
    <property type="molecule type" value="Genomic_DNA"/>
</dbReference>
<keyword evidence="3" id="KW-1003">Cell membrane</keyword>
<organism evidence="8 11">
    <name type="scientific">Salinivibrio kushneri</name>
    <dbReference type="NCBI Taxonomy" id="1908198"/>
    <lineage>
        <taxon>Bacteria</taxon>
        <taxon>Pseudomonadati</taxon>
        <taxon>Pseudomonadota</taxon>
        <taxon>Gammaproteobacteria</taxon>
        <taxon>Vibrionales</taxon>
        <taxon>Vibrionaceae</taxon>
        <taxon>Salinivibrio</taxon>
    </lineage>
</organism>
<dbReference type="GO" id="GO:0070069">
    <property type="term" value="C:cytochrome complex"/>
    <property type="evidence" value="ECO:0007669"/>
    <property type="project" value="TreeGrafter"/>
</dbReference>
<keyword evidence="11" id="KW-1185">Reference proteome</keyword>
<evidence type="ECO:0000313" key="11">
    <source>
        <dbReference type="Proteomes" id="UP000189021"/>
    </source>
</evidence>
<name>A0AB36K0M5_9GAMM</name>
<comment type="subcellular location">
    <subcellularLocation>
        <location evidence="1">Cell membrane</location>
        <topology evidence="1">Multi-pass membrane protein</topology>
    </subcellularLocation>
</comment>
<feature type="transmembrane region" description="Helical" evidence="7">
    <location>
        <begin position="122"/>
        <end position="142"/>
    </location>
</feature>
<feature type="transmembrane region" description="Helical" evidence="7">
    <location>
        <begin position="12"/>
        <end position="36"/>
    </location>
</feature>
<dbReference type="RefSeq" id="WP_069361366.1">
    <property type="nucleotide sequence ID" value="NZ_CP040021.1"/>
</dbReference>
<evidence type="ECO:0000256" key="2">
    <source>
        <dbReference type="ARBA" id="ARBA00007543"/>
    </source>
</evidence>
<accession>A0AB36K0M5</accession>
<sequence>MSITPYLPEIYLLLFGFSVFMYAVLDGYDLGVGMLLPRCNQAQRDRMIASIGPFWDANETWLVLAVGLLLIAFPAAHSMILTELYLPTSVMLAGLILRGVSFDFRAKVRPERKDLWDRCFKAGSFIASMTQGYMIGRYVLAFDESTGSYLFALLSGLCVTAAYIYIGGTWLVMKTEGDLQKRAAKWSRRGGWLAALGVLAISVVNPLVSETVAERWFGFPEILLLAPVPLVCLAIMLLVDRYLRHVPVENDVGYQFPFIGAIFLFALSFFGLAYSFFPDIIPGVMTAKEAASAPGTLLIVGYGAMFVLPMIFLYTLFVYRVFSGKATELNYE</sequence>
<gene>
    <name evidence="8" type="ORF">BZG00_03110</name>
    <name evidence="9" type="ORF">BZG09_01945</name>
</gene>
<keyword evidence="6 7" id="KW-0472">Membrane</keyword>
<dbReference type="PANTHER" id="PTHR43141:SF2">
    <property type="entry name" value="BLR3729 PROTEIN"/>
    <property type="match status" value="1"/>
</dbReference>
<dbReference type="NCBIfam" id="TIGR00203">
    <property type="entry name" value="cydB"/>
    <property type="match status" value="1"/>
</dbReference>
<feature type="transmembrane region" description="Helical" evidence="7">
    <location>
        <begin position="84"/>
        <end position="101"/>
    </location>
</feature>